<keyword evidence="11" id="KW-1185">Reference proteome</keyword>
<evidence type="ECO:0000256" key="7">
    <source>
        <dbReference type="ARBA" id="ARBA00023128"/>
    </source>
</evidence>
<evidence type="ECO:0000256" key="5">
    <source>
        <dbReference type="ARBA" id="ARBA00022946"/>
    </source>
</evidence>
<organism evidence="10 11">
    <name type="scientific">Pyronema omphalodes (strain CBS 100304)</name>
    <name type="common">Pyronema confluens</name>
    <dbReference type="NCBI Taxonomy" id="1076935"/>
    <lineage>
        <taxon>Eukaryota</taxon>
        <taxon>Fungi</taxon>
        <taxon>Dikarya</taxon>
        <taxon>Ascomycota</taxon>
        <taxon>Pezizomycotina</taxon>
        <taxon>Pezizomycetes</taxon>
        <taxon>Pezizales</taxon>
        <taxon>Pyronemataceae</taxon>
        <taxon>Pyronema</taxon>
    </lineage>
</organism>
<dbReference type="GO" id="GO:0003697">
    <property type="term" value="F:single-stranded DNA binding"/>
    <property type="evidence" value="ECO:0007669"/>
    <property type="project" value="InterPro"/>
</dbReference>
<dbReference type="eggNOG" id="ENOG502RXU4">
    <property type="taxonomic scope" value="Eukaryota"/>
</dbReference>
<comment type="similarity">
    <text evidence="2">Belongs to the MGM101 family.</text>
</comment>
<dbReference type="AlphaFoldDB" id="U4LPR2"/>
<reference evidence="10 11" key="1">
    <citation type="journal article" date="2013" name="PLoS Genet.">
        <title>The genome and development-dependent transcriptomes of Pyronema confluens: a window into fungal evolution.</title>
        <authorList>
            <person name="Traeger S."/>
            <person name="Altegoer F."/>
            <person name="Freitag M."/>
            <person name="Gabaldon T."/>
            <person name="Kempken F."/>
            <person name="Kumar A."/>
            <person name="Marcet-Houben M."/>
            <person name="Poggeler S."/>
            <person name="Stajich J.E."/>
            <person name="Nowrousian M."/>
        </authorList>
    </citation>
    <scope>NUCLEOTIDE SEQUENCE [LARGE SCALE GENOMIC DNA]</scope>
    <source>
        <strain evidence="11">CBS 100304</strain>
        <tissue evidence="10">Vegetative mycelium</tissue>
    </source>
</reference>
<dbReference type="GO" id="GO:0036297">
    <property type="term" value="P:interstrand cross-link repair"/>
    <property type="evidence" value="ECO:0007669"/>
    <property type="project" value="TreeGrafter"/>
</dbReference>
<dbReference type="OrthoDB" id="17164at2759"/>
<name>U4LPR2_PYROM</name>
<evidence type="ECO:0000256" key="2">
    <source>
        <dbReference type="ARBA" id="ARBA00007053"/>
    </source>
</evidence>
<evidence type="ECO:0000313" key="10">
    <source>
        <dbReference type="EMBL" id="CCX31300.1"/>
    </source>
</evidence>
<dbReference type="STRING" id="1076935.U4LPR2"/>
<dbReference type="GO" id="GO:0000725">
    <property type="term" value="P:recombinational repair"/>
    <property type="evidence" value="ECO:0007669"/>
    <property type="project" value="TreeGrafter"/>
</dbReference>
<dbReference type="OMA" id="INWETSW"/>
<gene>
    <name evidence="10" type="ORF">PCON_10583</name>
</gene>
<keyword evidence="6" id="KW-0238">DNA-binding</keyword>
<dbReference type="GO" id="GO:0000262">
    <property type="term" value="C:mitochondrial chromosome"/>
    <property type="evidence" value="ECO:0007669"/>
    <property type="project" value="InterPro"/>
</dbReference>
<comment type="subcellular location">
    <subcellularLocation>
        <location evidence="1">Mitochondrion matrix</location>
        <location evidence="1">Mitochondrion nucleoid</location>
    </subcellularLocation>
</comment>
<protein>
    <recommendedName>
        <fullName evidence="3">Mitochondrial genome maintenance protein MGM101</fullName>
    </recommendedName>
</protein>
<dbReference type="Proteomes" id="UP000018144">
    <property type="component" value="Unassembled WGS sequence"/>
</dbReference>
<keyword evidence="8" id="KW-0234">DNA repair</keyword>
<evidence type="ECO:0000313" key="11">
    <source>
        <dbReference type="Proteomes" id="UP000018144"/>
    </source>
</evidence>
<keyword evidence="9" id="KW-1135">Mitochondrion nucleoid</keyword>
<evidence type="ECO:0000256" key="1">
    <source>
        <dbReference type="ARBA" id="ARBA00004436"/>
    </source>
</evidence>
<dbReference type="PANTHER" id="PTHR31404">
    <property type="entry name" value="MITOCHONDRIAL GENOME MAINTENANCE PROTEIN MGM101"/>
    <property type="match status" value="1"/>
</dbReference>
<dbReference type="EMBL" id="HF935585">
    <property type="protein sequence ID" value="CCX31300.1"/>
    <property type="molecule type" value="Genomic_DNA"/>
</dbReference>
<dbReference type="Pfam" id="PF06420">
    <property type="entry name" value="Mgm101p"/>
    <property type="match status" value="1"/>
</dbReference>
<evidence type="ECO:0000256" key="6">
    <source>
        <dbReference type="ARBA" id="ARBA00023125"/>
    </source>
</evidence>
<dbReference type="PANTHER" id="PTHR31404:SF0">
    <property type="entry name" value="MITOCHONDRIAL GENOME MAINTENANCE PROTEIN MGM101"/>
    <property type="match status" value="1"/>
</dbReference>
<evidence type="ECO:0000256" key="9">
    <source>
        <dbReference type="ARBA" id="ARBA00023271"/>
    </source>
</evidence>
<evidence type="ECO:0000256" key="8">
    <source>
        <dbReference type="ARBA" id="ARBA00023204"/>
    </source>
</evidence>
<evidence type="ECO:0000256" key="3">
    <source>
        <dbReference type="ARBA" id="ARBA00013628"/>
    </source>
</evidence>
<keyword evidence="5" id="KW-0809">Transit peptide</keyword>
<sequence length="277" mass="31106">MSATRRTLFSLTRARPTQSLARTVPRLTTVFVRRFASDFDYNAPGNQVDANPDGIRNLQDGLSDEPVALEDAPGSVDWSKSFDGLSQEPFEQRIQDILLEPVNPDDIEMKSDGIAYLPEIKYRRILNRAFGPGGWGLAPRGETIVTERLVTREYALVCHGRLIAIARGEQQYFTPDGIPTATEGCKSNALMRCCKDLGIASELWDPRFIKNFKKNYCVAEFVEHQGTKMKKKLWRLKGESWEFPYKLASSFGDNDGGSSSFVRGNSTFKSNSSFNKN</sequence>
<dbReference type="InterPro" id="IPR009446">
    <property type="entry name" value="Mgm101"/>
</dbReference>
<keyword evidence="4" id="KW-0227">DNA damage</keyword>
<keyword evidence="7" id="KW-0496">Mitochondrion</keyword>
<evidence type="ECO:0000256" key="4">
    <source>
        <dbReference type="ARBA" id="ARBA00022763"/>
    </source>
</evidence>
<proteinExistence type="inferred from homology"/>
<accession>U4LPR2</accession>